<sequence length="367" mass="43534">MPSLTTPQIHAGQSQTSRTIGTLFRNEEWWRDQYHDIYNCGYELRPRYHPNWEPSWIGLRKDFFSVEDGQPSISRATMDATRQRDGKQVMLKKVYPDEGPHEMIITRLFSSRQFARDPRNHCVPLLDILEMPQNGQKLMVMPFLRPFNNPRFQTFGEFVAFFTQICEGLQFMHQRNIAHRDCTANNIMFDPSEMYRQGFHPTQIDRSRDFKGRAKRYTRTQWPPRYYLIDFGLSRQYLSRRALDLPLRGGDKSAPEHRNTTRCNPFYTDIYYLGNLVRREFMKEYHGFEFMQDLVDEMTHVNPAKRPLIEDVVARFSYIRQCLSGFKLRSPLVSKEKPNLFTIFSRAKQALLTLQYIFSRKAAIPEP</sequence>
<evidence type="ECO:0000313" key="2">
    <source>
        <dbReference type="EMBL" id="KAF8471409.1"/>
    </source>
</evidence>
<name>A0A9P5JZT0_9AGAM</name>
<keyword evidence="3" id="KW-1185">Reference proteome</keyword>
<feature type="domain" description="Protein kinase" evidence="1">
    <location>
        <begin position="60"/>
        <end position="367"/>
    </location>
</feature>
<dbReference type="GO" id="GO:0005524">
    <property type="term" value="F:ATP binding"/>
    <property type="evidence" value="ECO:0007669"/>
    <property type="project" value="InterPro"/>
</dbReference>
<dbReference type="PROSITE" id="PS50011">
    <property type="entry name" value="PROTEIN_KINASE_DOM"/>
    <property type="match status" value="1"/>
</dbReference>
<dbReference type="InterPro" id="IPR000719">
    <property type="entry name" value="Prot_kinase_dom"/>
</dbReference>
<dbReference type="AlphaFoldDB" id="A0A9P5JZT0"/>
<reference evidence="2" key="2">
    <citation type="journal article" date="2020" name="Nat. Commun.">
        <title>Large-scale genome sequencing of mycorrhizal fungi provides insights into the early evolution of symbiotic traits.</title>
        <authorList>
            <person name="Miyauchi S."/>
            <person name="Kiss E."/>
            <person name="Kuo A."/>
            <person name="Drula E."/>
            <person name="Kohler A."/>
            <person name="Sanchez-Garcia M."/>
            <person name="Morin E."/>
            <person name="Andreopoulos B."/>
            <person name="Barry K.W."/>
            <person name="Bonito G."/>
            <person name="Buee M."/>
            <person name="Carver A."/>
            <person name="Chen C."/>
            <person name="Cichocki N."/>
            <person name="Clum A."/>
            <person name="Culley D."/>
            <person name="Crous P.W."/>
            <person name="Fauchery L."/>
            <person name="Girlanda M."/>
            <person name="Hayes R.D."/>
            <person name="Keri Z."/>
            <person name="LaButti K."/>
            <person name="Lipzen A."/>
            <person name="Lombard V."/>
            <person name="Magnuson J."/>
            <person name="Maillard F."/>
            <person name="Murat C."/>
            <person name="Nolan M."/>
            <person name="Ohm R.A."/>
            <person name="Pangilinan J."/>
            <person name="Pereira M.F."/>
            <person name="Perotto S."/>
            <person name="Peter M."/>
            <person name="Pfister S."/>
            <person name="Riley R."/>
            <person name="Sitrit Y."/>
            <person name="Stielow J.B."/>
            <person name="Szollosi G."/>
            <person name="Zifcakova L."/>
            <person name="Stursova M."/>
            <person name="Spatafora J.W."/>
            <person name="Tedersoo L."/>
            <person name="Vaario L.M."/>
            <person name="Yamada A."/>
            <person name="Yan M."/>
            <person name="Wang P."/>
            <person name="Xu J."/>
            <person name="Bruns T."/>
            <person name="Baldrian P."/>
            <person name="Vilgalys R."/>
            <person name="Dunand C."/>
            <person name="Henrissat B."/>
            <person name="Grigoriev I.V."/>
            <person name="Hibbett D."/>
            <person name="Nagy L.G."/>
            <person name="Martin F.M."/>
        </authorList>
    </citation>
    <scope>NUCLEOTIDE SEQUENCE</scope>
    <source>
        <strain evidence="2">Prilba</strain>
    </source>
</reference>
<dbReference type="PANTHER" id="PTHR44167:SF24">
    <property type="entry name" value="SERINE_THREONINE-PROTEIN KINASE CHK2"/>
    <property type="match status" value="1"/>
</dbReference>
<protein>
    <submittedName>
        <fullName evidence="2">Kinase-like domain-containing protein</fullName>
    </submittedName>
</protein>
<evidence type="ECO:0000259" key="1">
    <source>
        <dbReference type="PROSITE" id="PS50011"/>
    </source>
</evidence>
<dbReference type="Pfam" id="PF07714">
    <property type="entry name" value="PK_Tyr_Ser-Thr"/>
    <property type="match status" value="1"/>
</dbReference>
<keyword evidence="2" id="KW-0418">Kinase</keyword>
<gene>
    <name evidence="2" type="ORF">DFH94DRAFT_811128</name>
</gene>
<reference evidence="2" key="1">
    <citation type="submission" date="2019-10" db="EMBL/GenBank/DDBJ databases">
        <authorList>
            <consortium name="DOE Joint Genome Institute"/>
            <person name="Kuo A."/>
            <person name="Miyauchi S."/>
            <person name="Kiss E."/>
            <person name="Drula E."/>
            <person name="Kohler A."/>
            <person name="Sanchez-Garcia M."/>
            <person name="Andreopoulos B."/>
            <person name="Barry K.W."/>
            <person name="Bonito G."/>
            <person name="Buee M."/>
            <person name="Carver A."/>
            <person name="Chen C."/>
            <person name="Cichocki N."/>
            <person name="Clum A."/>
            <person name="Culley D."/>
            <person name="Crous P.W."/>
            <person name="Fauchery L."/>
            <person name="Girlanda M."/>
            <person name="Hayes R."/>
            <person name="Keri Z."/>
            <person name="LaButti K."/>
            <person name="Lipzen A."/>
            <person name="Lombard V."/>
            <person name="Magnuson J."/>
            <person name="Maillard F."/>
            <person name="Morin E."/>
            <person name="Murat C."/>
            <person name="Nolan M."/>
            <person name="Ohm R."/>
            <person name="Pangilinan J."/>
            <person name="Pereira M."/>
            <person name="Perotto S."/>
            <person name="Peter M."/>
            <person name="Riley R."/>
            <person name="Sitrit Y."/>
            <person name="Stielow B."/>
            <person name="Szollosi G."/>
            <person name="Zifcakova L."/>
            <person name="Stursova M."/>
            <person name="Spatafora J.W."/>
            <person name="Tedersoo L."/>
            <person name="Vaario L.-M."/>
            <person name="Yamada A."/>
            <person name="Yan M."/>
            <person name="Wang P."/>
            <person name="Xu J."/>
            <person name="Bruns T."/>
            <person name="Baldrian P."/>
            <person name="Vilgalys R."/>
            <person name="Henrissat B."/>
            <person name="Grigoriev I.V."/>
            <person name="Hibbett D."/>
            <person name="Nagy L.G."/>
            <person name="Martin F.M."/>
        </authorList>
    </citation>
    <scope>NUCLEOTIDE SEQUENCE</scope>
    <source>
        <strain evidence="2">Prilba</strain>
    </source>
</reference>
<accession>A0A9P5JZT0</accession>
<dbReference type="EMBL" id="WHVB01000023">
    <property type="protein sequence ID" value="KAF8471409.1"/>
    <property type="molecule type" value="Genomic_DNA"/>
</dbReference>
<dbReference type="PANTHER" id="PTHR44167">
    <property type="entry name" value="OVARIAN-SPECIFIC SERINE/THREONINE-PROTEIN KINASE LOK-RELATED"/>
    <property type="match status" value="1"/>
</dbReference>
<dbReference type="GO" id="GO:0005634">
    <property type="term" value="C:nucleus"/>
    <property type="evidence" value="ECO:0007669"/>
    <property type="project" value="TreeGrafter"/>
</dbReference>
<dbReference type="InterPro" id="IPR011009">
    <property type="entry name" value="Kinase-like_dom_sf"/>
</dbReference>
<dbReference type="GO" id="GO:0004674">
    <property type="term" value="F:protein serine/threonine kinase activity"/>
    <property type="evidence" value="ECO:0007669"/>
    <property type="project" value="TreeGrafter"/>
</dbReference>
<dbReference type="Gene3D" id="1.10.510.10">
    <property type="entry name" value="Transferase(Phosphotransferase) domain 1"/>
    <property type="match status" value="1"/>
</dbReference>
<dbReference type="InterPro" id="IPR001245">
    <property type="entry name" value="Ser-Thr/Tyr_kinase_cat_dom"/>
</dbReference>
<dbReference type="Proteomes" id="UP000759537">
    <property type="component" value="Unassembled WGS sequence"/>
</dbReference>
<dbReference type="SUPFAM" id="SSF56112">
    <property type="entry name" value="Protein kinase-like (PK-like)"/>
    <property type="match status" value="1"/>
</dbReference>
<dbReference type="SMART" id="SM00220">
    <property type="entry name" value="S_TKc"/>
    <property type="match status" value="1"/>
</dbReference>
<dbReference type="GO" id="GO:0044773">
    <property type="term" value="P:mitotic DNA damage checkpoint signaling"/>
    <property type="evidence" value="ECO:0007669"/>
    <property type="project" value="TreeGrafter"/>
</dbReference>
<proteinExistence type="predicted"/>
<comment type="caution">
    <text evidence="2">The sequence shown here is derived from an EMBL/GenBank/DDBJ whole genome shotgun (WGS) entry which is preliminary data.</text>
</comment>
<keyword evidence="2" id="KW-0808">Transferase</keyword>
<organism evidence="2 3">
    <name type="scientific">Russula ochroleuca</name>
    <dbReference type="NCBI Taxonomy" id="152965"/>
    <lineage>
        <taxon>Eukaryota</taxon>
        <taxon>Fungi</taxon>
        <taxon>Dikarya</taxon>
        <taxon>Basidiomycota</taxon>
        <taxon>Agaricomycotina</taxon>
        <taxon>Agaricomycetes</taxon>
        <taxon>Russulales</taxon>
        <taxon>Russulaceae</taxon>
        <taxon>Russula</taxon>
    </lineage>
</organism>
<dbReference type="OrthoDB" id="5987198at2759"/>
<evidence type="ECO:0000313" key="3">
    <source>
        <dbReference type="Proteomes" id="UP000759537"/>
    </source>
</evidence>